<dbReference type="EMBL" id="LPXH01000037">
    <property type="protein sequence ID" value="KUF39132.1"/>
    <property type="molecule type" value="Genomic_DNA"/>
</dbReference>
<feature type="signal peptide" evidence="1">
    <location>
        <begin position="1"/>
        <end position="32"/>
    </location>
</feature>
<organism evidence="4 5">
    <name type="scientific">Comamonas kerstersii</name>
    <dbReference type="NCBI Taxonomy" id="225992"/>
    <lineage>
        <taxon>Bacteria</taxon>
        <taxon>Pseudomonadati</taxon>
        <taxon>Pseudomonadota</taxon>
        <taxon>Betaproteobacteria</taxon>
        <taxon>Burkholderiales</taxon>
        <taxon>Comamonadaceae</taxon>
        <taxon>Comamonas</taxon>
    </lineage>
</organism>
<dbReference type="AlphaFoldDB" id="A0A0W7YVG3"/>
<dbReference type="KEGG" id="cke:B5M06_09225"/>
<evidence type="ECO:0000259" key="2">
    <source>
        <dbReference type="Pfam" id="PF13501"/>
    </source>
</evidence>
<dbReference type="Gene3D" id="2.60.40.2470">
    <property type="entry name" value="SoxY domain"/>
    <property type="match status" value="1"/>
</dbReference>
<protein>
    <submittedName>
        <fullName evidence="4">Sulfur oxidation protein SoxY</fullName>
    </submittedName>
</protein>
<dbReference type="EMBL" id="CP020121">
    <property type="protein sequence ID" value="AQZ98404.1"/>
    <property type="molecule type" value="Genomic_DNA"/>
</dbReference>
<gene>
    <name evidence="4" type="ORF">AS359_00835</name>
    <name evidence="3" type="ORF">B5M06_09225</name>
</gene>
<accession>A0A1V3TKE5</accession>
<reference evidence="3 6" key="2">
    <citation type="submission" date="2017-03" db="EMBL/GenBank/DDBJ databases">
        <title>Rapid Whole Genome Sequencing of Comamonas kerstersii Causing Continuous ambulatory Peritoneal Dialysis-Associated Peritonitis.</title>
        <authorList>
            <person name="Zheng B."/>
        </authorList>
    </citation>
    <scope>NUCLEOTIDE SEQUENCE [LARGE SCALE GENOMIC DNA]</scope>
    <source>
        <strain evidence="3 6">8943</strain>
    </source>
</reference>
<keyword evidence="1" id="KW-0732">Signal</keyword>
<dbReference type="InterPro" id="IPR032711">
    <property type="entry name" value="SoxY"/>
</dbReference>
<dbReference type="Proteomes" id="UP000053300">
    <property type="component" value="Unassembled WGS sequence"/>
</dbReference>
<dbReference type="Proteomes" id="UP000242792">
    <property type="component" value="Chromosome"/>
</dbReference>
<feature type="domain" description="Ig-like SoxY" evidence="2">
    <location>
        <begin position="56"/>
        <end position="165"/>
    </location>
</feature>
<evidence type="ECO:0000256" key="1">
    <source>
        <dbReference type="SAM" id="SignalP"/>
    </source>
</evidence>
<evidence type="ECO:0000313" key="3">
    <source>
        <dbReference type="EMBL" id="AQZ98404.1"/>
    </source>
</evidence>
<evidence type="ECO:0000313" key="4">
    <source>
        <dbReference type="EMBL" id="KUF39132.1"/>
    </source>
</evidence>
<proteinExistence type="predicted"/>
<dbReference type="STRING" id="225992.B5M06_09225"/>
<dbReference type="Pfam" id="PF13501">
    <property type="entry name" value="SoxY"/>
    <property type="match status" value="1"/>
</dbReference>
<dbReference type="RefSeq" id="WP_054065611.1">
    <property type="nucleotide sequence ID" value="NZ_CATYED010000017.1"/>
</dbReference>
<evidence type="ECO:0000313" key="5">
    <source>
        <dbReference type="Proteomes" id="UP000053300"/>
    </source>
</evidence>
<dbReference type="InterPro" id="IPR038162">
    <property type="entry name" value="SoxY_sf"/>
</dbReference>
<reference evidence="4 5" key="1">
    <citation type="submission" date="2015-12" db="EMBL/GenBank/DDBJ databases">
        <title>Complete genome sequence of a multi-drug resistant strain Acidovorax sp. 12322-1.</title>
        <authorList>
            <person name="Ming D."/>
            <person name="Wang M."/>
            <person name="Hu S."/>
            <person name="Zhou Y."/>
            <person name="Jiang T."/>
        </authorList>
    </citation>
    <scope>NUCLEOTIDE SEQUENCE [LARGE SCALE GENOMIC DNA]</scope>
    <source>
        <strain evidence="4 5">12322-1</strain>
    </source>
</reference>
<sequence length="167" mass="17514">MSTAASHPLTRRRLVAGAAAASAALALPHALAQAPAKPALVGPLAPNPAEFKKTREDFIGKATPQAEGLHVDIPVLADNPGAVPVKAKITLPITEQDWCEEMIVVAELNPTPLSCRMYFFADTGTAEAAVRIRLSQSQTIYVLARMKSGTVLQAKQMVTVAASGCGM</sequence>
<dbReference type="GeneID" id="83039502"/>
<dbReference type="OrthoDB" id="8688936at2"/>
<accession>A0A1V0BF28</accession>
<feature type="chain" id="PRO_5033244879" evidence="1">
    <location>
        <begin position="33"/>
        <end position="167"/>
    </location>
</feature>
<dbReference type="PROSITE" id="PS51318">
    <property type="entry name" value="TAT"/>
    <property type="match status" value="1"/>
</dbReference>
<keyword evidence="5" id="KW-1185">Reference proteome</keyword>
<accession>A0A0W7YVG3</accession>
<evidence type="ECO:0000313" key="6">
    <source>
        <dbReference type="Proteomes" id="UP000242792"/>
    </source>
</evidence>
<dbReference type="InterPro" id="IPR006311">
    <property type="entry name" value="TAT_signal"/>
</dbReference>
<name>A0A0W7YVG3_9BURK</name>